<feature type="transmembrane region" description="Helical" evidence="1">
    <location>
        <begin position="21"/>
        <end position="44"/>
    </location>
</feature>
<reference evidence="2 3" key="1">
    <citation type="submission" date="2019-07" db="EMBL/GenBank/DDBJ databases">
        <title>Whole genome shotgun sequence of Actinotalea fermentans NBRC 105374.</title>
        <authorList>
            <person name="Hosoyama A."/>
            <person name="Uohara A."/>
            <person name="Ohji S."/>
            <person name="Ichikawa N."/>
        </authorList>
    </citation>
    <scope>NUCLEOTIDE SEQUENCE [LARGE SCALE GENOMIC DNA]</scope>
    <source>
        <strain evidence="2 3">NBRC 105374</strain>
    </source>
</reference>
<organism evidence="2 3">
    <name type="scientific">Actinotalea fermentans</name>
    <dbReference type="NCBI Taxonomy" id="43671"/>
    <lineage>
        <taxon>Bacteria</taxon>
        <taxon>Bacillati</taxon>
        <taxon>Actinomycetota</taxon>
        <taxon>Actinomycetes</taxon>
        <taxon>Micrococcales</taxon>
        <taxon>Cellulomonadaceae</taxon>
        <taxon>Actinotalea</taxon>
    </lineage>
</organism>
<feature type="transmembrane region" description="Helical" evidence="1">
    <location>
        <begin position="91"/>
        <end position="113"/>
    </location>
</feature>
<dbReference type="Proteomes" id="UP000321484">
    <property type="component" value="Unassembled WGS sequence"/>
</dbReference>
<keyword evidence="1" id="KW-0472">Membrane</keyword>
<dbReference type="EMBL" id="BJYK01000009">
    <property type="protein sequence ID" value="GEN81036.1"/>
    <property type="molecule type" value="Genomic_DNA"/>
</dbReference>
<evidence type="ECO:0000313" key="2">
    <source>
        <dbReference type="EMBL" id="GEN81036.1"/>
    </source>
</evidence>
<gene>
    <name evidence="2" type="ORF">AFE02nite_27700</name>
</gene>
<name>A0A511Z0Y6_9CELL</name>
<proteinExistence type="predicted"/>
<dbReference type="OrthoDB" id="4862385at2"/>
<evidence type="ECO:0000256" key="1">
    <source>
        <dbReference type="SAM" id="Phobius"/>
    </source>
</evidence>
<keyword evidence="3" id="KW-1185">Reference proteome</keyword>
<feature type="transmembrane region" description="Helical" evidence="1">
    <location>
        <begin position="144"/>
        <end position="166"/>
    </location>
</feature>
<comment type="caution">
    <text evidence="2">The sequence shown here is derived from an EMBL/GenBank/DDBJ whole genome shotgun (WGS) entry which is preliminary data.</text>
</comment>
<dbReference type="RefSeq" id="WP_034245708.1">
    <property type="nucleotide sequence ID" value="NZ_BJYK01000009.1"/>
</dbReference>
<keyword evidence="1" id="KW-1133">Transmembrane helix</keyword>
<sequence length="234" mass="24447">MRFLGHSVAQTSRGLLRGQLMVARWALLVVVAAAALTLTVLAVVRPPDYSVVGFARQGVIWFSFSWAIAIAVGQVNVQVGLGRSRRTLGRAALLAAVAMSLVYAAGVVGLIQLERGLYAAVGWEHAIRDDVLLAGDSSQIGPLLAAYLVAAASGQLCGLLVGIVYYRAGAWWGTLTLPLTVGPVILLQVVLSADLPFLDSGLARGATVVAVLALVAVAFQRILRGTPVRTAALI</sequence>
<protein>
    <submittedName>
        <fullName evidence="2">Uncharacterized protein</fullName>
    </submittedName>
</protein>
<evidence type="ECO:0000313" key="3">
    <source>
        <dbReference type="Proteomes" id="UP000321484"/>
    </source>
</evidence>
<feature type="transmembrane region" description="Helical" evidence="1">
    <location>
        <begin position="171"/>
        <end position="190"/>
    </location>
</feature>
<accession>A0A511Z0Y6</accession>
<feature type="transmembrane region" description="Helical" evidence="1">
    <location>
        <begin position="202"/>
        <end position="219"/>
    </location>
</feature>
<feature type="transmembrane region" description="Helical" evidence="1">
    <location>
        <begin position="59"/>
        <end position="79"/>
    </location>
</feature>
<keyword evidence="1" id="KW-0812">Transmembrane</keyword>
<dbReference type="AlphaFoldDB" id="A0A511Z0Y6"/>